<feature type="domain" description="PIN" evidence="1">
    <location>
        <begin position="4"/>
        <end position="133"/>
    </location>
</feature>
<dbReference type="OrthoDB" id="164456at2"/>
<dbReference type="InterPro" id="IPR002716">
    <property type="entry name" value="PIN_dom"/>
</dbReference>
<dbReference type="AlphaFoldDB" id="A0A2T1DE14"/>
<dbReference type="SUPFAM" id="SSF88723">
    <property type="entry name" value="PIN domain-like"/>
    <property type="match status" value="1"/>
</dbReference>
<dbReference type="PANTHER" id="PTHR42188:SF1">
    <property type="entry name" value="23S RRNA-SPECIFIC ENDONUCLEASE VAPC20"/>
    <property type="match status" value="1"/>
</dbReference>
<dbReference type="Proteomes" id="UP000238634">
    <property type="component" value="Unassembled WGS sequence"/>
</dbReference>
<evidence type="ECO:0000259" key="1">
    <source>
        <dbReference type="Pfam" id="PF01850"/>
    </source>
</evidence>
<dbReference type="Pfam" id="PF01850">
    <property type="entry name" value="PIN"/>
    <property type="match status" value="1"/>
</dbReference>
<dbReference type="InterPro" id="IPR039018">
    <property type="entry name" value="VapC20-like"/>
</dbReference>
<keyword evidence="3" id="KW-1185">Reference proteome</keyword>
<dbReference type="PANTHER" id="PTHR42188">
    <property type="entry name" value="23S RRNA-SPECIFIC ENDONUCLEASE VAPC20"/>
    <property type="match status" value="1"/>
</dbReference>
<gene>
    <name evidence="2" type="ORF">C7B65_14240</name>
</gene>
<name>A0A2T1DE14_9CYAN</name>
<sequence>MPNIFADTSGWGNLVDVSQPSHSLTATLYRLARQQNQKLITTNYVIAELVALLTSPLRLPRKTTVSFIHSLKTSPHVEILHISPELDEAAWQLLSTRMDKEWSLVDCSSFAIMQHLNLTEALTTDHHFEQAGFIRLLK</sequence>
<protein>
    <submittedName>
        <fullName evidence="2">PIN domain-containing protein</fullName>
    </submittedName>
</protein>
<comment type="caution">
    <text evidence="2">The sequence shown here is derived from an EMBL/GenBank/DDBJ whole genome shotgun (WGS) entry which is preliminary data.</text>
</comment>
<dbReference type="STRING" id="1920490.GCA_001895925_03056"/>
<reference evidence="2 3" key="1">
    <citation type="submission" date="2018-02" db="EMBL/GenBank/DDBJ databases">
        <authorList>
            <person name="Cohen D.B."/>
            <person name="Kent A.D."/>
        </authorList>
    </citation>
    <scope>NUCLEOTIDE SEQUENCE [LARGE SCALE GENOMIC DNA]</scope>
    <source>
        <strain evidence="2 3">ULC007</strain>
    </source>
</reference>
<dbReference type="InterPro" id="IPR029060">
    <property type="entry name" value="PIN-like_dom_sf"/>
</dbReference>
<accession>A0A2T1DE14</accession>
<evidence type="ECO:0000313" key="3">
    <source>
        <dbReference type="Proteomes" id="UP000238634"/>
    </source>
</evidence>
<dbReference type="GO" id="GO:0004521">
    <property type="term" value="F:RNA endonuclease activity"/>
    <property type="evidence" value="ECO:0007669"/>
    <property type="project" value="InterPro"/>
</dbReference>
<proteinExistence type="predicted"/>
<dbReference type="Gene3D" id="3.40.50.1010">
    <property type="entry name" value="5'-nuclease"/>
    <property type="match status" value="1"/>
</dbReference>
<dbReference type="RefSeq" id="WP_073069729.1">
    <property type="nucleotide sequence ID" value="NZ_MPPI01000003.1"/>
</dbReference>
<evidence type="ECO:0000313" key="2">
    <source>
        <dbReference type="EMBL" id="PSB18681.1"/>
    </source>
</evidence>
<organism evidence="2 3">
    <name type="scientific">Phormidesmis priestleyi ULC007</name>
    <dbReference type="NCBI Taxonomy" id="1920490"/>
    <lineage>
        <taxon>Bacteria</taxon>
        <taxon>Bacillati</taxon>
        <taxon>Cyanobacteriota</taxon>
        <taxon>Cyanophyceae</taxon>
        <taxon>Leptolyngbyales</taxon>
        <taxon>Leptolyngbyaceae</taxon>
        <taxon>Phormidesmis</taxon>
    </lineage>
</organism>
<dbReference type="GO" id="GO:0016075">
    <property type="term" value="P:rRNA catabolic process"/>
    <property type="evidence" value="ECO:0007669"/>
    <property type="project" value="TreeGrafter"/>
</dbReference>
<reference evidence="2 3" key="2">
    <citation type="submission" date="2018-03" db="EMBL/GenBank/DDBJ databases">
        <title>The ancient ancestry and fast evolution of plastids.</title>
        <authorList>
            <person name="Moore K.R."/>
            <person name="Magnabosco C."/>
            <person name="Momper L."/>
            <person name="Gold D.A."/>
            <person name="Bosak T."/>
            <person name="Fournier G.P."/>
        </authorList>
    </citation>
    <scope>NUCLEOTIDE SEQUENCE [LARGE SCALE GENOMIC DNA]</scope>
    <source>
        <strain evidence="2 3">ULC007</strain>
    </source>
</reference>
<dbReference type="EMBL" id="PVWG01000015">
    <property type="protein sequence ID" value="PSB18681.1"/>
    <property type="molecule type" value="Genomic_DNA"/>
</dbReference>